<accession>A0AA39UKQ6</accession>
<evidence type="ECO:0000256" key="5">
    <source>
        <dbReference type="SAM" id="Phobius"/>
    </source>
</evidence>
<evidence type="ECO:0000256" key="1">
    <source>
        <dbReference type="ARBA" id="ARBA00004141"/>
    </source>
</evidence>
<name>A0AA39UKQ6_9AGAR</name>
<dbReference type="InterPro" id="IPR020846">
    <property type="entry name" value="MFS_dom"/>
</dbReference>
<dbReference type="InterPro" id="IPR036259">
    <property type="entry name" value="MFS_trans_sf"/>
</dbReference>
<gene>
    <name evidence="7" type="ORF">EDD18DRAFT_418988</name>
</gene>
<keyword evidence="3 5" id="KW-1133">Transmembrane helix</keyword>
<feature type="transmembrane region" description="Helical" evidence="5">
    <location>
        <begin position="375"/>
        <end position="399"/>
    </location>
</feature>
<evidence type="ECO:0000259" key="6">
    <source>
        <dbReference type="PROSITE" id="PS50850"/>
    </source>
</evidence>
<dbReference type="InterPro" id="IPR011701">
    <property type="entry name" value="MFS"/>
</dbReference>
<dbReference type="PROSITE" id="PS50850">
    <property type="entry name" value="MFS"/>
    <property type="match status" value="1"/>
</dbReference>
<feature type="transmembrane region" description="Helical" evidence="5">
    <location>
        <begin position="437"/>
        <end position="459"/>
    </location>
</feature>
<feature type="transmembrane region" description="Helical" evidence="5">
    <location>
        <begin position="184"/>
        <end position="204"/>
    </location>
</feature>
<dbReference type="Pfam" id="PF07690">
    <property type="entry name" value="MFS_1"/>
    <property type="match status" value="1"/>
</dbReference>
<dbReference type="SUPFAM" id="SSF103473">
    <property type="entry name" value="MFS general substrate transporter"/>
    <property type="match status" value="1"/>
</dbReference>
<evidence type="ECO:0000256" key="4">
    <source>
        <dbReference type="ARBA" id="ARBA00023136"/>
    </source>
</evidence>
<dbReference type="EMBL" id="JAUEPU010000025">
    <property type="protein sequence ID" value="KAK0493377.1"/>
    <property type="molecule type" value="Genomic_DNA"/>
</dbReference>
<keyword evidence="4 5" id="KW-0472">Membrane</keyword>
<feature type="transmembrane region" description="Helical" evidence="5">
    <location>
        <begin position="64"/>
        <end position="84"/>
    </location>
</feature>
<dbReference type="Gene3D" id="1.20.1250.20">
    <property type="entry name" value="MFS general substrate transporter like domains"/>
    <property type="match status" value="1"/>
</dbReference>
<protein>
    <submittedName>
        <fullName evidence="7">MFS general substrate transporter</fullName>
    </submittedName>
</protein>
<feature type="domain" description="Major facilitator superfamily (MFS) profile" evidence="6">
    <location>
        <begin position="30"/>
        <end position="468"/>
    </location>
</feature>
<proteinExistence type="predicted"/>
<dbReference type="PANTHER" id="PTHR23502:SF64">
    <property type="entry name" value="TRANSPORTER, PUTATIVE (AFU_ORTHOLOGUE AFUA_3G11760)-RELATED"/>
    <property type="match status" value="1"/>
</dbReference>
<feature type="transmembrane region" description="Helical" evidence="5">
    <location>
        <begin position="411"/>
        <end position="431"/>
    </location>
</feature>
<evidence type="ECO:0000313" key="7">
    <source>
        <dbReference type="EMBL" id="KAK0493377.1"/>
    </source>
</evidence>
<reference evidence="7" key="1">
    <citation type="submission" date="2023-06" db="EMBL/GenBank/DDBJ databases">
        <authorList>
            <consortium name="Lawrence Berkeley National Laboratory"/>
            <person name="Ahrendt S."/>
            <person name="Sahu N."/>
            <person name="Indic B."/>
            <person name="Wong-Bajracharya J."/>
            <person name="Merenyi Z."/>
            <person name="Ke H.-M."/>
            <person name="Monk M."/>
            <person name="Kocsube S."/>
            <person name="Drula E."/>
            <person name="Lipzen A."/>
            <person name="Balint B."/>
            <person name="Henrissat B."/>
            <person name="Andreopoulos B."/>
            <person name="Martin F.M."/>
            <person name="Harder C.B."/>
            <person name="Rigling D."/>
            <person name="Ford K.L."/>
            <person name="Foster G.D."/>
            <person name="Pangilinan J."/>
            <person name="Papanicolaou A."/>
            <person name="Barry K."/>
            <person name="LaButti K."/>
            <person name="Viragh M."/>
            <person name="Koriabine M."/>
            <person name="Yan M."/>
            <person name="Riley R."/>
            <person name="Champramary S."/>
            <person name="Plett K.L."/>
            <person name="Tsai I.J."/>
            <person name="Slot J."/>
            <person name="Sipos G."/>
            <person name="Plett J."/>
            <person name="Nagy L.G."/>
            <person name="Grigoriev I.V."/>
        </authorList>
    </citation>
    <scope>NUCLEOTIDE SEQUENCE</scope>
    <source>
        <strain evidence="7">HWK02</strain>
    </source>
</reference>
<dbReference type="Proteomes" id="UP001175228">
    <property type="component" value="Unassembled WGS sequence"/>
</dbReference>
<feature type="transmembrane region" description="Helical" evidence="5">
    <location>
        <begin position="125"/>
        <end position="146"/>
    </location>
</feature>
<comment type="subcellular location">
    <subcellularLocation>
        <location evidence="1">Membrane</location>
        <topology evidence="1">Multi-pass membrane protein</topology>
    </subcellularLocation>
</comment>
<feature type="transmembrane region" description="Helical" evidence="5">
    <location>
        <begin position="96"/>
        <end position="113"/>
    </location>
</feature>
<organism evidence="7 8">
    <name type="scientific">Armillaria luteobubalina</name>
    <dbReference type="NCBI Taxonomy" id="153913"/>
    <lineage>
        <taxon>Eukaryota</taxon>
        <taxon>Fungi</taxon>
        <taxon>Dikarya</taxon>
        <taxon>Basidiomycota</taxon>
        <taxon>Agaricomycotina</taxon>
        <taxon>Agaricomycetes</taxon>
        <taxon>Agaricomycetidae</taxon>
        <taxon>Agaricales</taxon>
        <taxon>Marasmiineae</taxon>
        <taxon>Physalacriaceae</taxon>
        <taxon>Armillaria</taxon>
    </lineage>
</organism>
<feature type="transmembrane region" description="Helical" evidence="5">
    <location>
        <begin position="153"/>
        <end position="172"/>
    </location>
</feature>
<sequence length="481" mass="51630">MDSESTPLFAEVSRHEEIYNRFSPGRKRTIVALVSWSALVPMFASGSFIPAIPQIAHDMNTTGTTISFAVSLSIFAASLGAMVFATYSGFYGRRPVYLIGTPLLTLGSIGVALSRTVPEMMVCRFIQAFGTSGGMSVGAAVIGDIYKLTERGTAMGIFFGATLLGPALSPLAGGWGAHYASWRWTQIALALAGFAAFVLMFFFLPETTHPGSRGIDKMHEADGSLSKQWKWVWLNPFASLTLLRSPNLMLCTLAGAAILITNFALFIPIAYTIVGPLTILHPVIDHFQGVKYNISNEFIIGACFVPGGIGNIVGAPLAGYLSDRAVIISRKKYGADSWKPEERLRAALIGSLIPVPLSVLVSGLITQYVDGTLGLVLNLLCFFVNGVGVDMALTPATAYAVDVLHSRSAEIMAASIGFRSIILSVAVALVLPSIKRYGVAVTDSTAALIGWSAYVMIWLTIRYGKQMRDWVDVGYSTIKDT</sequence>
<evidence type="ECO:0000256" key="2">
    <source>
        <dbReference type="ARBA" id="ARBA00022692"/>
    </source>
</evidence>
<keyword evidence="8" id="KW-1185">Reference proteome</keyword>
<dbReference type="AlphaFoldDB" id="A0AA39UKQ6"/>
<dbReference type="GO" id="GO:0022857">
    <property type="term" value="F:transmembrane transporter activity"/>
    <property type="evidence" value="ECO:0007669"/>
    <property type="project" value="InterPro"/>
</dbReference>
<evidence type="ECO:0000313" key="8">
    <source>
        <dbReference type="Proteomes" id="UP001175228"/>
    </source>
</evidence>
<comment type="caution">
    <text evidence="7">The sequence shown here is derived from an EMBL/GenBank/DDBJ whole genome shotgun (WGS) entry which is preliminary data.</text>
</comment>
<keyword evidence="2 5" id="KW-0812">Transmembrane</keyword>
<feature type="transmembrane region" description="Helical" evidence="5">
    <location>
        <begin position="248"/>
        <end position="271"/>
    </location>
</feature>
<feature type="transmembrane region" description="Helical" evidence="5">
    <location>
        <begin position="346"/>
        <end position="369"/>
    </location>
</feature>
<dbReference type="PANTHER" id="PTHR23502">
    <property type="entry name" value="MAJOR FACILITATOR SUPERFAMILY"/>
    <property type="match status" value="1"/>
</dbReference>
<feature type="transmembrane region" description="Helical" evidence="5">
    <location>
        <begin position="298"/>
        <end position="321"/>
    </location>
</feature>
<dbReference type="GO" id="GO:0005886">
    <property type="term" value="C:plasma membrane"/>
    <property type="evidence" value="ECO:0007669"/>
    <property type="project" value="TreeGrafter"/>
</dbReference>
<feature type="transmembrane region" description="Helical" evidence="5">
    <location>
        <begin position="30"/>
        <end position="52"/>
    </location>
</feature>
<evidence type="ECO:0000256" key="3">
    <source>
        <dbReference type="ARBA" id="ARBA00022989"/>
    </source>
</evidence>